<sequence>MTDYTISAGAPAIRYRGTPAGAMAWARWFARIHERHARIAVGRSPSESSAQGGD</sequence>
<dbReference type="Proteomes" id="UP001500274">
    <property type="component" value="Unassembled WGS sequence"/>
</dbReference>
<accession>A0ABN3PBH4</accession>
<organism evidence="1 2">
    <name type="scientific">Microbacterium binotii</name>
    <dbReference type="NCBI Taxonomy" id="462710"/>
    <lineage>
        <taxon>Bacteria</taxon>
        <taxon>Bacillati</taxon>
        <taxon>Actinomycetota</taxon>
        <taxon>Actinomycetes</taxon>
        <taxon>Micrococcales</taxon>
        <taxon>Microbacteriaceae</taxon>
        <taxon>Microbacterium</taxon>
    </lineage>
</organism>
<keyword evidence="2" id="KW-1185">Reference proteome</keyword>
<gene>
    <name evidence="1" type="ORF">GCM10009862_16170</name>
</gene>
<dbReference type="RefSeq" id="WP_344228440.1">
    <property type="nucleotide sequence ID" value="NZ_BAAARI010000011.1"/>
</dbReference>
<comment type="caution">
    <text evidence="1">The sequence shown here is derived from an EMBL/GenBank/DDBJ whole genome shotgun (WGS) entry which is preliminary data.</text>
</comment>
<protein>
    <submittedName>
        <fullName evidence="1">Uncharacterized protein</fullName>
    </submittedName>
</protein>
<name>A0ABN3PBH4_9MICO</name>
<dbReference type="EMBL" id="BAAARI010000011">
    <property type="protein sequence ID" value="GAA2577629.1"/>
    <property type="molecule type" value="Genomic_DNA"/>
</dbReference>
<evidence type="ECO:0000313" key="2">
    <source>
        <dbReference type="Proteomes" id="UP001500274"/>
    </source>
</evidence>
<reference evidence="1 2" key="1">
    <citation type="journal article" date="2019" name="Int. J. Syst. Evol. Microbiol.">
        <title>The Global Catalogue of Microorganisms (GCM) 10K type strain sequencing project: providing services to taxonomists for standard genome sequencing and annotation.</title>
        <authorList>
            <consortium name="The Broad Institute Genomics Platform"/>
            <consortium name="The Broad Institute Genome Sequencing Center for Infectious Disease"/>
            <person name="Wu L."/>
            <person name="Ma J."/>
        </authorList>
    </citation>
    <scope>NUCLEOTIDE SEQUENCE [LARGE SCALE GENOMIC DNA]</scope>
    <source>
        <strain evidence="1 2">JCM 16365</strain>
    </source>
</reference>
<evidence type="ECO:0000313" key="1">
    <source>
        <dbReference type="EMBL" id="GAA2577629.1"/>
    </source>
</evidence>
<proteinExistence type="predicted"/>